<dbReference type="GO" id="GO:0016757">
    <property type="term" value="F:glycosyltransferase activity"/>
    <property type="evidence" value="ECO:0007669"/>
    <property type="project" value="UniProtKB-KW"/>
</dbReference>
<dbReference type="PANTHER" id="PTHR43630:SF1">
    <property type="entry name" value="POLY-BETA-1,6-N-ACETYL-D-GLUCOSAMINE SYNTHASE"/>
    <property type="match status" value="1"/>
</dbReference>
<evidence type="ECO:0000259" key="4">
    <source>
        <dbReference type="Pfam" id="PF00535"/>
    </source>
</evidence>
<dbReference type="InterPro" id="IPR001173">
    <property type="entry name" value="Glyco_trans_2-like"/>
</dbReference>
<dbReference type="KEGG" id="step:IC006_2206"/>
<organism evidence="5 6">
    <name type="scientific">Sulfuracidifex tepidarius</name>
    <dbReference type="NCBI Taxonomy" id="1294262"/>
    <lineage>
        <taxon>Archaea</taxon>
        <taxon>Thermoproteota</taxon>
        <taxon>Thermoprotei</taxon>
        <taxon>Sulfolobales</taxon>
        <taxon>Sulfolobaceae</taxon>
        <taxon>Sulfuracidifex</taxon>
    </lineage>
</organism>
<evidence type="ECO:0000313" key="6">
    <source>
        <dbReference type="Proteomes" id="UP000322983"/>
    </source>
</evidence>
<dbReference type="AlphaFoldDB" id="A0A510DXC0"/>
<evidence type="ECO:0000256" key="3">
    <source>
        <dbReference type="SAM" id="Phobius"/>
    </source>
</evidence>
<dbReference type="PANTHER" id="PTHR43630">
    <property type="entry name" value="POLY-BETA-1,6-N-ACETYL-D-GLUCOSAMINE SYNTHASE"/>
    <property type="match status" value="1"/>
</dbReference>
<keyword evidence="2" id="KW-0808">Transferase</keyword>
<accession>A0A510DXC0</accession>
<keyword evidence="3" id="KW-0812">Transmembrane</keyword>
<feature type="transmembrane region" description="Helical" evidence="3">
    <location>
        <begin position="330"/>
        <end position="347"/>
    </location>
</feature>
<dbReference type="OrthoDB" id="43988at2157"/>
<dbReference type="Proteomes" id="UP000322983">
    <property type="component" value="Chromosome"/>
</dbReference>
<dbReference type="Pfam" id="PF00535">
    <property type="entry name" value="Glycos_transf_2"/>
    <property type="match status" value="1"/>
</dbReference>
<dbReference type="Gene3D" id="3.90.550.10">
    <property type="entry name" value="Spore Coat Polysaccharide Biosynthesis Protein SpsA, Chain A"/>
    <property type="match status" value="1"/>
</dbReference>
<dbReference type="SUPFAM" id="SSF53448">
    <property type="entry name" value="Nucleotide-diphospho-sugar transferases"/>
    <property type="match status" value="1"/>
</dbReference>
<dbReference type="EMBL" id="AP018929">
    <property type="protein sequence ID" value="BBG24872.1"/>
    <property type="molecule type" value="Genomic_DNA"/>
</dbReference>
<name>A0A510DXC0_9CREN</name>
<keyword evidence="6" id="KW-1185">Reference proteome</keyword>
<evidence type="ECO:0000256" key="2">
    <source>
        <dbReference type="ARBA" id="ARBA00022679"/>
    </source>
</evidence>
<feature type="transmembrane region" description="Helical" evidence="3">
    <location>
        <begin position="291"/>
        <end position="318"/>
    </location>
</feature>
<keyword evidence="1" id="KW-0328">Glycosyltransferase</keyword>
<dbReference type="GeneID" id="41715941"/>
<reference evidence="5 6" key="1">
    <citation type="journal article" date="2020" name="Int. J. Syst. Evol. Microbiol.">
        <title>Sulfuracidifex tepidarius gen. nov., sp. nov. and transfer of Sulfolobus metallicus Huber and Stetter 1992 to the genus Sulfuracidifex as Sulfuracidifex metallicus comb. nov.</title>
        <authorList>
            <person name="Itoh T."/>
            <person name="Miura T."/>
            <person name="Sakai H.D."/>
            <person name="Kato S."/>
            <person name="Ohkuma M."/>
            <person name="Takashina T."/>
        </authorList>
    </citation>
    <scope>NUCLEOTIDE SEQUENCE [LARGE SCALE GENOMIC DNA]</scope>
    <source>
        <strain evidence="5 6">IC-006</strain>
    </source>
</reference>
<dbReference type="STRING" id="1294262.GCA_001316085_02311"/>
<keyword evidence="3" id="KW-0472">Membrane</keyword>
<evidence type="ECO:0000256" key="1">
    <source>
        <dbReference type="ARBA" id="ARBA00022676"/>
    </source>
</evidence>
<evidence type="ECO:0000313" key="5">
    <source>
        <dbReference type="EMBL" id="BBG24872.1"/>
    </source>
</evidence>
<dbReference type="RefSeq" id="WP_054846351.1">
    <property type="nucleotide sequence ID" value="NZ_AP018929.1"/>
</dbReference>
<feature type="domain" description="Glycosyltransferase 2-like" evidence="4">
    <location>
        <begin position="40"/>
        <end position="202"/>
    </location>
</feature>
<proteinExistence type="predicted"/>
<sequence length="359" mass="40871">MLDIGLSLLAIHFTEPLSYFAYIKNKKLDLKENEDLPPVSVIIPSYNEKDKIREKIMNVLESYPREKVELVIVDSSDDGTFEEIRNIQDEISSGMSYLQIPRMKIIKTERRGKIFAIKEGVKASSNNIVLMTDVDAKWDDPLQNAIKYLHGEVGAVSCIKHANSSAENSYRDFYNVLRMGESAIHSSPIFHGEMTAFRKDVLSCDEIPIVGADDSTIATITALKGYRAVCVNMRAYELAPSGMDYVRWKARRGSHLIIHFTRYLPKVLKSENKKFKKVFAEEAYLHLINPWILVVGFAIVTLSDPILSLLMLSLLGLLYVPKKTRNVIKAWFPNQIFLIIAQMYALFKGEVKMWSALKK</sequence>
<keyword evidence="3" id="KW-1133">Transmembrane helix</keyword>
<gene>
    <name evidence="5" type="ORF">IC006_2206</name>
</gene>
<protein>
    <submittedName>
        <fullName evidence="5">Glycosyltransferase AglE</fullName>
    </submittedName>
</protein>
<dbReference type="InterPro" id="IPR029044">
    <property type="entry name" value="Nucleotide-diphossugar_trans"/>
</dbReference>